<reference evidence="3 4" key="1">
    <citation type="submission" date="2019-07" db="EMBL/GenBank/DDBJ databases">
        <title>Active sludge and wastewater microbial communities from Klosterneuburg, Austria.</title>
        <authorList>
            <person name="Wagner M."/>
        </authorList>
    </citation>
    <scope>NUCLEOTIDE SEQUENCE [LARGE SCALE GENOMIC DNA]</scope>
    <source>
        <strain evidence="3 4">Nm2</strain>
    </source>
</reference>
<dbReference type="EMBL" id="VNHT01000061">
    <property type="protein sequence ID" value="TYP80294.1"/>
    <property type="molecule type" value="Genomic_DNA"/>
</dbReference>
<evidence type="ECO:0008006" key="5">
    <source>
        <dbReference type="Google" id="ProtNLM"/>
    </source>
</evidence>
<sequence>MNIKPTSPRPAHKETIPSSESDAFGRPERGYKRKLFTVIFEADTPAGKAFDVVLLLAIIASVLVVILGSVQSLGEHYQKLFIVLEWIHIPIYHRICCTVIVRGAARTLCAELFWHYRSDLDSADVSRPLLPKVSCADRYPLVAHAADI</sequence>
<feature type="transmembrane region" description="Helical" evidence="2">
    <location>
        <begin position="52"/>
        <end position="70"/>
    </location>
</feature>
<evidence type="ECO:0000256" key="2">
    <source>
        <dbReference type="SAM" id="Phobius"/>
    </source>
</evidence>
<keyword evidence="2" id="KW-0812">Transmembrane</keyword>
<comment type="caution">
    <text evidence="3">The sequence shown here is derived from an EMBL/GenBank/DDBJ whole genome shotgun (WGS) entry which is preliminary data.</text>
</comment>
<keyword evidence="2" id="KW-1133">Transmembrane helix</keyword>
<evidence type="ECO:0000256" key="1">
    <source>
        <dbReference type="SAM" id="MobiDB-lite"/>
    </source>
</evidence>
<feature type="region of interest" description="Disordered" evidence="1">
    <location>
        <begin position="1"/>
        <end position="25"/>
    </location>
</feature>
<protein>
    <recommendedName>
        <fullName evidence="5">Voltage-gated potassium channel</fullName>
    </recommendedName>
</protein>
<dbReference type="Proteomes" id="UP000324176">
    <property type="component" value="Unassembled WGS sequence"/>
</dbReference>
<name>A0A5D3Y8J1_9PROT</name>
<keyword evidence="2" id="KW-0472">Membrane</keyword>
<proteinExistence type="predicted"/>
<evidence type="ECO:0000313" key="4">
    <source>
        <dbReference type="Proteomes" id="UP000324176"/>
    </source>
</evidence>
<evidence type="ECO:0000313" key="3">
    <source>
        <dbReference type="EMBL" id="TYP80294.1"/>
    </source>
</evidence>
<accession>A0A5D3Y8J1</accession>
<dbReference type="AlphaFoldDB" id="A0A5D3Y8J1"/>
<organism evidence="3 4">
    <name type="scientific">Nitrosomonas communis</name>
    <dbReference type="NCBI Taxonomy" id="44574"/>
    <lineage>
        <taxon>Bacteria</taxon>
        <taxon>Pseudomonadati</taxon>
        <taxon>Pseudomonadota</taxon>
        <taxon>Betaproteobacteria</taxon>
        <taxon>Nitrosomonadales</taxon>
        <taxon>Nitrosomonadaceae</taxon>
        <taxon>Nitrosomonas</taxon>
    </lineage>
</organism>
<gene>
    <name evidence="3" type="ORF">BCL69_106121</name>
</gene>